<dbReference type="GO" id="GO:0016301">
    <property type="term" value="F:kinase activity"/>
    <property type="evidence" value="ECO:0007669"/>
    <property type="project" value="UniProtKB-KW"/>
</dbReference>
<keyword evidence="3 5" id="KW-0418">Kinase</keyword>
<dbReference type="InterPro" id="IPR029056">
    <property type="entry name" value="Ribokinase-like"/>
</dbReference>
<comment type="similarity">
    <text evidence="1">Belongs to the carbohydrate kinase PfkB family.</text>
</comment>
<sequence length="409" mass="43217">MKTVHSAAGPAADIVVAGHICLDVIPDIRGEHGGLGQLLVPGKLVDVGSATLSTGGAVSNTGLALHRLGFPVRLMGKAGDDPFGGLILQLLREHGEGMADGMIVSPGESSSYSLVISPPGVDRIFLHHTGTNDTFAAADVEPEALRGARLFHFGYPPLMRKMYEHGGEELERMLAAVKSQGLTVSLDLARPDPDSDAGKADWRAILSRALPSVDVFLPSFEEILYMLRPDTYRELAGRHGTTELLPFANGELLGALAGELLGMGVAIAGLKLGAYGFYLRTTADAQRLRTMGACAPEPGLIESWRERELLVPCFRVEAAGTTGAGDSSIAGFLGGLAKGLAPERTLIAAAGVGACCVERSDATSGVRGWDDTQERIAAGWERSGERLPLDGWDCDNERGLWEKKAGNVR</sequence>
<evidence type="ECO:0000256" key="1">
    <source>
        <dbReference type="ARBA" id="ARBA00010688"/>
    </source>
</evidence>
<dbReference type="InterPro" id="IPR050306">
    <property type="entry name" value="PfkB_Carbo_kinase"/>
</dbReference>
<evidence type="ECO:0000256" key="3">
    <source>
        <dbReference type="ARBA" id="ARBA00022777"/>
    </source>
</evidence>
<dbReference type="Pfam" id="PF00294">
    <property type="entry name" value="PfkB"/>
    <property type="match status" value="1"/>
</dbReference>
<protein>
    <submittedName>
        <fullName evidence="5">Carbohydrate kinase family protein</fullName>
    </submittedName>
</protein>
<dbReference type="RefSeq" id="WP_136368753.1">
    <property type="nucleotide sequence ID" value="NZ_SSOB01000005.1"/>
</dbReference>
<dbReference type="InterPro" id="IPR011611">
    <property type="entry name" value="PfkB_dom"/>
</dbReference>
<dbReference type="AlphaFoldDB" id="A0A4S4C5Y3"/>
<organism evidence="5 6">
    <name type="scientific">Cohnella fermenti</name>
    <dbReference type="NCBI Taxonomy" id="2565925"/>
    <lineage>
        <taxon>Bacteria</taxon>
        <taxon>Bacillati</taxon>
        <taxon>Bacillota</taxon>
        <taxon>Bacilli</taxon>
        <taxon>Bacillales</taxon>
        <taxon>Paenibacillaceae</taxon>
        <taxon>Cohnella</taxon>
    </lineage>
</organism>
<dbReference type="Proteomes" id="UP000310636">
    <property type="component" value="Unassembled WGS sequence"/>
</dbReference>
<dbReference type="PANTHER" id="PTHR43085">
    <property type="entry name" value="HEXOKINASE FAMILY MEMBER"/>
    <property type="match status" value="1"/>
</dbReference>
<keyword evidence="2" id="KW-0808">Transferase</keyword>
<evidence type="ECO:0000313" key="6">
    <source>
        <dbReference type="Proteomes" id="UP000310636"/>
    </source>
</evidence>
<dbReference type="EMBL" id="SSOB01000005">
    <property type="protein sequence ID" value="THF83273.1"/>
    <property type="molecule type" value="Genomic_DNA"/>
</dbReference>
<dbReference type="Gene3D" id="3.40.1190.20">
    <property type="match status" value="1"/>
</dbReference>
<name>A0A4S4C5Y3_9BACL</name>
<accession>A0A4S4C5Y3</accession>
<evidence type="ECO:0000259" key="4">
    <source>
        <dbReference type="Pfam" id="PF00294"/>
    </source>
</evidence>
<evidence type="ECO:0000313" key="5">
    <source>
        <dbReference type="EMBL" id="THF83273.1"/>
    </source>
</evidence>
<dbReference type="SUPFAM" id="SSF53613">
    <property type="entry name" value="Ribokinase-like"/>
    <property type="match status" value="1"/>
</dbReference>
<evidence type="ECO:0000256" key="2">
    <source>
        <dbReference type="ARBA" id="ARBA00022679"/>
    </source>
</evidence>
<comment type="caution">
    <text evidence="5">The sequence shown here is derived from an EMBL/GenBank/DDBJ whole genome shotgun (WGS) entry which is preliminary data.</text>
</comment>
<feature type="domain" description="Carbohydrate kinase PfkB" evidence="4">
    <location>
        <begin position="13"/>
        <end position="364"/>
    </location>
</feature>
<keyword evidence="6" id="KW-1185">Reference proteome</keyword>
<dbReference type="OrthoDB" id="9813569at2"/>
<reference evidence="5 6" key="1">
    <citation type="submission" date="2019-04" db="EMBL/GenBank/DDBJ databases">
        <title>Cohnella sp. nov. isolated from preserved vegetables.</title>
        <authorList>
            <person name="Lin S.-Y."/>
            <person name="Hung M.-H."/>
            <person name="Young C.-C."/>
        </authorList>
    </citation>
    <scope>NUCLEOTIDE SEQUENCE [LARGE SCALE GENOMIC DNA]</scope>
    <source>
        <strain evidence="5 6">CC-MHH1044</strain>
    </source>
</reference>
<dbReference type="PANTHER" id="PTHR43085:SF57">
    <property type="entry name" value="CARBOHYDRATE KINASE PFKB DOMAIN-CONTAINING PROTEIN"/>
    <property type="match status" value="1"/>
</dbReference>
<gene>
    <name evidence="5" type="ORF">E6C55_05300</name>
</gene>
<proteinExistence type="inferred from homology"/>